<dbReference type="EMBL" id="JAALLH010000001">
    <property type="protein sequence ID" value="NIY63308.1"/>
    <property type="molecule type" value="Genomic_DNA"/>
</dbReference>
<feature type="region of interest" description="Disordered" evidence="12">
    <location>
        <begin position="427"/>
        <end position="495"/>
    </location>
</feature>
<dbReference type="Gene3D" id="3.40.50.1000">
    <property type="entry name" value="HAD superfamily/HAD-like"/>
    <property type="match status" value="1"/>
</dbReference>
<keyword evidence="10 11" id="KW-0472">Membrane</keyword>
<evidence type="ECO:0000256" key="6">
    <source>
        <dbReference type="ARBA" id="ARBA00022840"/>
    </source>
</evidence>
<dbReference type="InterPro" id="IPR023298">
    <property type="entry name" value="ATPase_P-typ_TM_dom_sf"/>
</dbReference>
<evidence type="ECO:0000313" key="14">
    <source>
        <dbReference type="EMBL" id="NIY63308.1"/>
    </source>
</evidence>
<dbReference type="InterPro" id="IPR018303">
    <property type="entry name" value="ATPase_P-typ_P_site"/>
</dbReference>
<dbReference type="InterPro" id="IPR051949">
    <property type="entry name" value="Cation_Transport_ATPase"/>
</dbReference>
<dbReference type="PROSITE" id="PS00154">
    <property type="entry name" value="ATPASE_E1_E2"/>
    <property type="match status" value="1"/>
</dbReference>
<dbReference type="PRINTS" id="PR00941">
    <property type="entry name" value="CDATPASE"/>
</dbReference>
<accession>A0A7X6AUX2</accession>
<comment type="subcellular location">
    <subcellularLocation>
        <location evidence="1">Cell membrane</location>
        <topology evidence="1">Multi-pass membrane protein</topology>
    </subcellularLocation>
</comment>
<dbReference type="SUPFAM" id="SSF81665">
    <property type="entry name" value="Calcium ATPase, transmembrane domain M"/>
    <property type="match status" value="1"/>
</dbReference>
<feature type="transmembrane region" description="Helical" evidence="11">
    <location>
        <begin position="656"/>
        <end position="674"/>
    </location>
</feature>
<feature type="region of interest" description="Disordered" evidence="12">
    <location>
        <begin position="712"/>
        <end position="732"/>
    </location>
</feature>
<evidence type="ECO:0000256" key="3">
    <source>
        <dbReference type="ARBA" id="ARBA00022692"/>
    </source>
</evidence>
<evidence type="ECO:0000256" key="2">
    <source>
        <dbReference type="ARBA" id="ARBA00006024"/>
    </source>
</evidence>
<keyword evidence="11" id="KW-1003">Cell membrane</keyword>
<dbReference type="InterPro" id="IPR001757">
    <property type="entry name" value="P_typ_ATPase"/>
</dbReference>
<dbReference type="Proteomes" id="UP000536624">
    <property type="component" value="Unassembled WGS sequence"/>
</dbReference>
<dbReference type="InterPro" id="IPR036412">
    <property type="entry name" value="HAD-like_sf"/>
</dbReference>
<dbReference type="InterPro" id="IPR044492">
    <property type="entry name" value="P_typ_ATPase_HD_dom"/>
</dbReference>
<evidence type="ECO:0000313" key="15">
    <source>
        <dbReference type="Proteomes" id="UP000536624"/>
    </source>
</evidence>
<gene>
    <name evidence="14" type="ORF">SMALB_1239</name>
</gene>
<dbReference type="SFLD" id="SFLDG00002">
    <property type="entry name" value="C1.7:_P-type_atpase_like"/>
    <property type="match status" value="1"/>
</dbReference>
<dbReference type="NCBIfam" id="TIGR01494">
    <property type="entry name" value="ATPase_P-type"/>
    <property type="match status" value="2"/>
</dbReference>
<dbReference type="GO" id="GO:0005886">
    <property type="term" value="C:plasma membrane"/>
    <property type="evidence" value="ECO:0007669"/>
    <property type="project" value="UniProtKB-SubCell"/>
</dbReference>
<evidence type="ECO:0000256" key="8">
    <source>
        <dbReference type="ARBA" id="ARBA00022967"/>
    </source>
</evidence>
<keyword evidence="9 11" id="KW-1133">Transmembrane helix</keyword>
<dbReference type="InterPro" id="IPR023214">
    <property type="entry name" value="HAD_sf"/>
</dbReference>
<feature type="transmembrane region" description="Helical" evidence="11">
    <location>
        <begin position="285"/>
        <end position="303"/>
    </location>
</feature>
<feature type="region of interest" description="Disordered" evidence="12">
    <location>
        <begin position="1"/>
        <end position="21"/>
    </location>
</feature>
<protein>
    <submittedName>
        <fullName evidence="14">Heavy metal translocating P-type ATPase</fullName>
    </submittedName>
</protein>
<dbReference type="Gene3D" id="3.40.1110.10">
    <property type="entry name" value="Calcium-transporting ATPase, cytoplasmic domain N"/>
    <property type="match status" value="1"/>
</dbReference>
<dbReference type="InterPro" id="IPR059000">
    <property type="entry name" value="ATPase_P-type_domA"/>
</dbReference>
<evidence type="ECO:0000256" key="9">
    <source>
        <dbReference type="ARBA" id="ARBA00022989"/>
    </source>
</evidence>
<evidence type="ECO:0000256" key="12">
    <source>
        <dbReference type="SAM" id="MobiDB-lite"/>
    </source>
</evidence>
<keyword evidence="4 11" id="KW-0479">Metal-binding</keyword>
<evidence type="ECO:0000256" key="1">
    <source>
        <dbReference type="ARBA" id="ARBA00004651"/>
    </source>
</evidence>
<proteinExistence type="inferred from homology"/>
<dbReference type="PANTHER" id="PTHR43079">
    <property type="entry name" value="PROBABLE CADMIUM/ZINC-TRANSPORTING ATPASE HMA1"/>
    <property type="match status" value="1"/>
</dbReference>
<dbReference type="SUPFAM" id="SSF56784">
    <property type="entry name" value="HAD-like"/>
    <property type="match status" value="1"/>
</dbReference>
<evidence type="ECO:0000256" key="10">
    <source>
        <dbReference type="ARBA" id="ARBA00023136"/>
    </source>
</evidence>
<feature type="transmembrane region" description="Helical" evidence="11">
    <location>
        <begin position="259"/>
        <end position="279"/>
    </location>
</feature>
<sequence length="732" mass="74986">MSAEVIEERSPADAPPPVRPRRTRVRELPEVRWAALATAAFLPALALDLTGAPAWLWAPLYAICYAAGGWEPGLAGLRALRERTLDVDLLMVVAALGAAAIGQFLDGALLIVIFAVSGALEAFATRRTADSVRGLLDLAPDTATRLTPGGAEERVDVSALRVGDTVFVRPGERLPADGTVHEGTSDVQQAGITGEPLPVDKGPGDEVFAGTLNGTGALRVTVDRDASETVIARIVSMVEEASEHKAPGQLFIERIEQRYAIGMVAATLALFALPLALGAELTETLLRAMTFMIVASPCAVVLATMPPLLSAIATCGRNGVLVKSAAAMERLGGITRVALDKTGTLTEASARVRGIRVLPGSGLTEHEALALAAAAERPSEHPLARAVVAAAEERGLRLEAAADFGSAPGRGVRAVVAGRTVQVGSPLALLDGAMPPLERPGDPTPPTGGDDPGRTDVANESSHRAIADDPARTATANSPIRTATADGPARKAVDQDGPVRAAVAEVEDGGATAVAVLVDGRPTTVLAIAAPLRAGAAEAVAALGQLTGTPPVLLTGDNKRAAARLGEEVGITDIRAGLLPQDKVATVRGWEDAGERVLMVGDGVNDAPALAAAHTGVAMGRAGSALTLETADAVVVRDELAAVPSLVALSRRARRLVAQNLIIACVCIGALVVWDLFGHLPLPLGVAGHEGSTVLVGLNGLRLLRTSAWPGAPRTGRRAAAGETMSGGSSHP</sequence>
<dbReference type="SUPFAM" id="SSF81653">
    <property type="entry name" value="Calcium ATPase, transduction domain A"/>
    <property type="match status" value="1"/>
</dbReference>
<dbReference type="PRINTS" id="PR00119">
    <property type="entry name" value="CATATPASE"/>
</dbReference>
<comment type="similarity">
    <text evidence="2 11">Belongs to the cation transport ATPase (P-type) (TC 3.A.3) family. Type IB subfamily.</text>
</comment>
<evidence type="ECO:0000259" key="13">
    <source>
        <dbReference type="Pfam" id="PF00122"/>
    </source>
</evidence>
<dbReference type="NCBIfam" id="TIGR01525">
    <property type="entry name" value="ATPase-IB_hvy"/>
    <property type="match status" value="1"/>
</dbReference>
<feature type="compositionally biased region" description="Basic and acidic residues" evidence="12">
    <location>
        <begin position="1"/>
        <end position="11"/>
    </location>
</feature>
<dbReference type="FunFam" id="2.70.150.10:FF:000002">
    <property type="entry name" value="Copper-transporting ATPase 1, putative"/>
    <property type="match status" value="1"/>
</dbReference>
<keyword evidence="6 11" id="KW-0067">ATP-binding</keyword>
<dbReference type="GO" id="GO:0019829">
    <property type="term" value="F:ATPase-coupled monoatomic cation transmembrane transporter activity"/>
    <property type="evidence" value="ECO:0007669"/>
    <property type="project" value="InterPro"/>
</dbReference>
<dbReference type="SFLD" id="SFLDS00003">
    <property type="entry name" value="Haloacid_Dehalogenase"/>
    <property type="match status" value="1"/>
</dbReference>
<feature type="compositionally biased region" description="Low complexity" evidence="12">
    <location>
        <begin position="712"/>
        <end position="722"/>
    </location>
</feature>
<feature type="domain" description="P-type ATPase A" evidence="13">
    <location>
        <begin position="138"/>
        <end position="239"/>
    </location>
</feature>
<dbReference type="GO" id="GO:0016887">
    <property type="term" value="F:ATP hydrolysis activity"/>
    <property type="evidence" value="ECO:0007669"/>
    <property type="project" value="InterPro"/>
</dbReference>
<reference evidence="14 15" key="1">
    <citation type="submission" date="2020-02" db="EMBL/GenBank/DDBJ databases">
        <title>Streptomyces malaysiensis DSM14702 (JHCC583434, PFL_A843) Genome sequencing and assembly.</title>
        <authorList>
            <person name="Samborskyy M."/>
        </authorList>
    </citation>
    <scope>NUCLEOTIDE SEQUENCE [LARGE SCALE GENOMIC DNA]</scope>
    <source>
        <strain evidence="14 15">DSM 14702</strain>
    </source>
</reference>
<dbReference type="AlphaFoldDB" id="A0A7X6AUX2"/>
<feature type="transmembrane region" description="Helical" evidence="11">
    <location>
        <begin position="31"/>
        <end position="49"/>
    </location>
</feature>
<dbReference type="PROSITE" id="PS01229">
    <property type="entry name" value="COF_2"/>
    <property type="match status" value="1"/>
</dbReference>
<dbReference type="Pfam" id="PF00702">
    <property type="entry name" value="Hydrolase"/>
    <property type="match status" value="1"/>
</dbReference>
<keyword evidence="8" id="KW-1278">Translocase</keyword>
<evidence type="ECO:0000256" key="4">
    <source>
        <dbReference type="ARBA" id="ARBA00022723"/>
    </source>
</evidence>
<dbReference type="GO" id="GO:0005524">
    <property type="term" value="F:ATP binding"/>
    <property type="evidence" value="ECO:0007669"/>
    <property type="project" value="UniProtKB-UniRule"/>
</dbReference>
<comment type="caution">
    <text evidence="14">The sequence shown here is derived from an EMBL/GenBank/DDBJ whole genome shotgun (WGS) entry which is preliminary data.</text>
</comment>
<dbReference type="PANTHER" id="PTHR43079:SF1">
    <property type="entry name" value="CADMIUM_ZINC-TRANSPORTING ATPASE HMA1, CHLOROPLASTIC-RELATED"/>
    <property type="match status" value="1"/>
</dbReference>
<dbReference type="Gene3D" id="2.70.150.10">
    <property type="entry name" value="Calcium-transporting ATPase, cytoplasmic transduction domain A"/>
    <property type="match status" value="1"/>
</dbReference>
<name>A0A7X6AUX2_STRMQ</name>
<dbReference type="RefSeq" id="WP_167500187.1">
    <property type="nucleotide sequence ID" value="NZ_JAALLH010000001.1"/>
</dbReference>
<feature type="compositionally biased region" description="Basic and acidic residues" evidence="12">
    <location>
        <begin position="461"/>
        <end position="471"/>
    </location>
</feature>
<dbReference type="SFLD" id="SFLDF00027">
    <property type="entry name" value="p-type_atpase"/>
    <property type="match status" value="1"/>
</dbReference>
<evidence type="ECO:0000256" key="7">
    <source>
        <dbReference type="ARBA" id="ARBA00022842"/>
    </source>
</evidence>
<feature type="transmembrane region" description="Helical" evidence="11">
    <location>
        <begin position="107"/>
        <end position="124"/>
    </location>
</feature>
<dbReference type="GO" id="GO:0046872">
    <property type="term" value="F:metal ion binding"/>
    <property type="evidence" value="ECO:0007669"/>
    <property type="project" value="UniProtKB-KW"/>
</dbReference>
<evidence type="ECO:0000256" key="5">
    <source>
        <dbReference type="ARBA" id="ARBA00022741"/>
    </source>
</evidence>
<dbReference type="InterPro" id="IPR023299">
    <property type="entry name" value="ATPase_P-typ_cyto_dom_N"/>
</dbReference>
<keyword evidence="5 11" id="KW-0547">Nucleotide-binding</keyword>
<keyword evidence="7" id="KW-0460">Magnesium</keyword>
<dbReference type="InterPro" id="IPR008250">
    <property type="entry name" value="ATPase_P-typ_transduc_dom_A_sf"/>
</dbReference>
<keyword evidence="3 11" id="KW-0812">Transmembrane</keyword>
<dbReference type="InterPro" id="IPR027256">
    <property type="entry name" value="P-typ_ATPase_IB"/>
</dbReference>
<organism evidence="14 15">
    <name type="scientific">Streptomyces malaysiensis</name>
    <dbReference type="NCBI Taxonomy" id="92644"/>
    <lineage>
        <taxon>Bacteria</taxon>
        <taxon>Bacillati</taxon>
        <taxon>Actinomycetota</taxon>
        <taxon>Actinomycetes</taxon>
        <taxon>Kitasatosporales</taxon>
        <taxon>Streptomycetaceae</taxon>
        <taxon>Streptomyces</taxon>
        <taxon>Streptomyces violaceusniger group</taxon>
    </lineage>
</organism>
<dbReference type="Pfam" id="PF00122">
    <property type="entry name" value="E1-E2_ATPase"/>
    <property type="match status" value="1"/>
</dbReference>
<evidence type="ECO:0000256" key="11">
    <source>
        <dbReference type="RuleBase" id="RU362081"/>
    </source>
</evidence>